<dbReference type="Gene3D" id="2.70.70.10">
    <property type="entry name" value="Glucose Permease (Domain IIA)"/>
    <property type="match status" value="1"/>
</dbReference>
<organism evidence="3 4">
    <name type="scientific">Caldicellulosiruptor owensensis (strain ATCC 700167 / DSM 13100 / OL)</name>
    <dbReference type="NCBI Taxonomy" id="632518"/>
    <lineage>
        <taxon>Bacteria</taxon>
        <taxon>Bacillati</taxon>
        <taxon>Bacillota</taxon>
        <taxon>Bacillota incertae sedis</taxon>
        <taxon>Caldicellulosiruptorales</taxon>
        <taxon>Caldicellulosiruptoraceae</taxon>
        <taxon>Caldicellulosiruptor</taxon>
    </lineage>
</organism>
<dbReference type="InterPro" id="IPR016047">
    <property type="entry name" value="M23ase_b-sheet_dom"/>
</dbReference>
<proteinExistence type="predicted"/>
<feature type="transmembrane region" description="Helical" evidence="1">
    <location>
        <begin position="12"/>
        <end position="31"/>
    </location>
</feature>
<evidence type="ECO:0000259" key="2">
    <source>
        <dbReference type="Pfam" id="PF01551"/>
    </source>
</evidence>
<dbReference type="Proteomes" id="UP000006889">
    <property type="component" value="Chromosome"/>
</dbReference>
<dbReference type="Pfam" id="PF01551">
    <property type="entry name" value="Peptidase_M23"/>
    <property type="match status" value="1"/>
</dbReference>
<dbReference type="STRING" id="632518.Calow_0643"/>
<protein>
    <submittedName>
        <fullName evidence="3">Peptidase M23</fullName>
    </submittedName>
</protein>
<dbReference type="SUPFAM" id="SSF51261">
    <property type="entry name" value="Duplicated hybrid motif"/>
    <property type="match status" value="1"/>
</dbReference>
<dbReference type="RefSeq" id="WP_013411621.1">
    <property type="nucleotide sequence ID" value="NC_014657.1"/>
</dbReference>
<reference evidence="3 4" key="2">
    <citation type="journal article" date="2011" name="J. Bacteriol.">
        <title>Complete genome sequences for the anaerobic, extremely thermophilic plant biomass-degrading bacteria Caldicellulosiruptor hydrothermalis, Caldicellulosiruptor kristjanssonii, Caldicellulosiruptor kronotskyensis, Caldicellulosiruptor owensenis, and Caldicellulosiruptor lactoaceticus.</title>
        <authorList>
            <person name="Blumer-Schuette S.E."/>
            <person name="Ozdemir I."/>
            <person name="Mistry D."/>
            <person name="Lucas S."/>
            <person name="Lapidus A."/>
            <person name="Cheng J.F."/>
            <person name="Goodwin L.A."/>
            <person name="Pitluck S."/>
            <person name="Land M.L."/>
            <person name="Hauser L.J."/>
            <person name="Woyke T."/>
            <person name="Mikhailova N."/>
            <person name="Pati A."/>
            <person name="Kyrpides N.C."/>
            <person name="Ivanova N."/>
            <person name="Detter J.C."/>
            <person name="Walston-Davenport K."/>
            <person name="Han S."/>
            <person name="Adams M.W."/>
            <person name="Kelly R.M."/>
        </authorList>
    </citation>
    <scope>NUCLEOTIDE SEQUENCE [LARGE SCALE GENOMIC DNA]</scope>
    <source>
        <strain evidence="4">ATCC 700167 / DSM 13100 / OL</strain>
    </source>
</reference>
<dbReference type="AlphaFoldDB" id="E4Q552"/>
<keyword evidence="1" id="KW-0812">Transmembrane</keyword>
<reference key="1">
    <citation type="submission" date="2010-09" db="EMBL/GenBank/DDBJ databases">
        <title>Complete sequence of Caldicellulosiruptor owensensis OL.</title>
        <authorList>
            <consortium name="US DOE Joint Genome Institute"/>
            <person name="Lucas S."/>
            <person name="Copeland A."/>
            <person name="Lapidus A."/>
            <person name="Cheng J.-F."/>
            <person name="Bruce D."/>
            <person name="Goodwin L."/>
            <person name="Pitluck S."/>
            <person name="Davenport K."/>
            <person name="Detter J.C."/>
            <person name="Han C."/>
            <person name="Tapia R."/>
            <person name="Land M."/>
            <person name="Hauser L."/>
            <person name="Chang Y.-J."/>
            <person name="Jeffries C."/>
            <person name="Kyrpides N."/>
            <person name="Ivanova N."/>
            <person name="Mikhailova N."/>
            <person name="Blumer-Schuette S.E."/>
            <person name="Kelly R.M."/>
            <person name="Woyke T."/>
        </authorList>
    </citation>
    <scope>NUCLEOTIDE SEQUENCE</scope>
    <source>
        <strain>OL</strain>
    </source>
</reference>
<keyword evidence="4" id="KW-1185">Reference proteome</keyword>
<evidence type="ECO:0000313" key="3">
    <source>
        <dbReference type="EMBL" id="ADQ04219.1"/>
    </source>
</evidence>
<keyword evidence="1" id="KW-1133">Transmembrane helix</keyword>
<name>E4Q552_CALOW</name>
<dbReference type="eggNOG" id="COG0739">
    <property type="taxonomic scope" value="Bacteria"/>
</dbReference>
<gene>
    <name evidence="3" type="ordered locus">Calow_0643</name>
</gene>
<keyword evidence="1" id="KW-0472">Membrane</keyword>
<dbReference type="CDD" id="cd12797">
    <property type="entry name" value="M23_peptidase"/>
    <property type="match status" value="1"/>
</dbReference>
<dbReference type="KEGG" id="cow:Calow_0643"/>
<feature type="domain" description="M23ase beta-sheet core" evidence="2">
    <location>
        <begin position="105"/>
        <end position="172"/>
    </location>
</feature>
<sequence>MQKKKTKETTSGALIIKTILVFMLILFILAIKFQYIRIKDFSFEKAKLYFHRDEKIYSDLIKWIENFLQPLIFPKSANKNSLSRSLSSDSYIYPAEGQIQSSVDGGIFIIVKKKTNILSPCEGKIEEVTKKGETFDIVIQQGNGILYRLENVDFINIQKGEILKKGQIIGYKLPFDLVGKDYVYFKKEKRM</sequence>
<dbReference type="HOGENOM" id="CLU_1419119_0_0_9"/>
<dbReference type="EMBL" id="CP002216">
    <property type="protein sequence ID" value="ADQ04219.1"/>
    <property type="molecule type" value="Genomic_DNA"/>
</dbReference>
<accession>E4Q552</accession>
<evidence type="ECO:0000256" key="1">
    <source>
        <dbReference type="SAM" id="Phobius"/>
    </source>
</evidence>
<evidence type="ECO:0000313" key="4">
    <source>
        <dbReference type="Proteomes" id="UP000006889"/>
    </source>
</evidence>
<dbReference type="OrthoDB" id="1716252at2"/>
<dbReference type="InterPro" id="IPR011055">
    <property type="entry name" value="Dup_hybrid_motif"/>
</dbReference>